<dbReference type="AlphaFoldDB" id="A0AAW3BJ20"/>
<keyword evidence="3" id="KW-1185">Reference proteome</keyword>
<organism evidence="2 3">
    <name type="scientific">Leishmania naiffi</name>
    <dbReference type="NCBI Taxonomy" id="5678"/>
    <lineage>
        <taxon>Eukaryota</taxon>
        <taxon>Discoba</taxon>
        <taxon>Euglenozoa</taxon>
        <taxon>Kinetoplastea</taxon>
        <taxon>Metakinetoplastina</taxon>
        <taxon>Trypanosomatida</taxon>
        <taxon>Trypanosomatidae</taxon>
        <taxon>Leishmaniinae</taxon>
        <taxon>Leishmania</taxon>
        <taxon>Leishmania naiffi species complex</taxon>
    </lineage>
</organism>
<evidence type="ECO:0000313" key="2">
    <source>
        <dbReference type="EMBL" id="KAL0521451.1"/>
    </source>
</evidence>
<name>A0AAW3BJ20_9TRYP</name>
<sequence length="147" mass="16417">MDKCMEPFSLSLDVSAAGAEEFNAGLTFAANRRPSTASVFAETRCWRCYKRGTPTAWQSLLFSFGMSIDNHRTFIATTPLSLAAFTSTLHRGLWDLNYDADGPEIEGTVPLLLPAHVRLPPPRWQCSRNPSRSHLSRFSGKQRAALW</sequence>
<dbReference type="Proteomes" id="UP001501274">
    <property type="component" value="Unassembled WGS sequence"/>
</dbReference>
<proteinExistence type="predicted"/>
<protein>
    <submittedName>
        <fullName evidence="2">Uncharacterized protein</fullName>
    </submittedName>
</protein>
<gene>
    <name evidence="2" type="ORF">Q4I28_005648</name>
</gene>
<comment type="caution">
    <text evidence="2">The sequence shown here is derived from an EMBL/GenBank/DDBJ whole genome shotgun (WGS) entry which is preliminary data.</text>
</comment>
<feature type="region of interest" description="Disordered" evidence="1">
    <location>
        <begin position="127"/>
        <end position="147"/>
    </location>
</feature>
<accession>A0AAW3BJ20</accession>
<evidence type="ECO:0000256" key="1">
    <source>
        <dbReference type="SAM" id="MobiDB-lite"/>
    </source>
</evidence>
<evidence type="ECO:0000313" key="3">
    <source>
        <dbReference type="Proteomes" id="UP001501274"/>
    </source>
</evidence>
<reference evidence="2 3" key="1">
    <citation type="submission" date="2024-02" db="EMBL/GenBank/DDBJ databases">
        <title>FIRST GENOME SEQUENCES OF Leishmania (Viannia) shawi, Leishmania (Viannia) lindenbergi AND Leishmania (Viannia) utingensis.</title>
        <authorList>
            <person name="Resadore F."/>
            <person name="Custodio M.G.F."/>
            <person name="Boite M.C."/>
            <person name="Cupolillo E."/>
            <person name="Ferreira G.E.M."/>
        </authorList>
    </citation>
    <scope>NUCLEOTIDE SEQUENCE [LARGE SCALE GENOMIC DNA]</scope>
    <source>
        <strain evidence="2 3">MDAS/BR/1979/M5533</strain>
    </source>
</reference>
<dbReference type="EMBL" id="JBAMZN010000031">
    <property type="protein sequence ID" value="KAL0521451.1"/>
    <property type="molecule type" value="Genomic_DNA"/>
</dbReference>